<protein>
    <submittedName>
        <fullName evidence="2">Uncharacterized protein</fullName>
    </submittedName>
</protein>
<name>A0A0F9DVK8_9ZZZZ</name>
<reference evidence="2" key="1">
    <citation type="journal article" date="2015" name="Nature">
        <title>Complex archaea that bridge the gap between prokaryotes and eukaryotes.</title>
        <authorList>
            <person name="Spang A."/>
            <person name="Saw J.H."/>
            <person name="Jorgensen S.L."/>
            <person name="Zaremba-Niedzwiedzka K."/>
            <person name="Martijn J."/>
            <person name="Lind A.E."/>
            <person name="van Eijk R."/>
            <person name="Schleper C."/>
            <person name="Guy L."/>
            <person name="Ettema T.J."/>
        </authorList>
    </citation>
    <scope>NUCLEOTIDE SEQUENCE</scope>
</reference>
<sequence>PESEPTPEPTPEPEPKPEPEATPEPEAAPETTPEPEVPPEPEPTPEPPKGLSDEDKESIKQLTDKVSELIKKIGGTGGKPGDKPMGDAESQNLFAEILKQAKILWIFLNPRKRSNDL</sequence>
<feature type="compositionally biased region" description="Pro residues" evidence="1">
    <location>
        <begin position="35"/>
        <end position="48"/>
    </location>
</feature>
<dbReference type="AlphaFoldDB" id="A0A0F9DVK8"/>
<gene>
    <name evidence="2" type="ORF">LCGC14_2150260</name>
</gene>
<comment type="caution">
    <text evidence="2">The sequence shown here is derived from an EMBL/GenBank/DDBJ whole genome shotgun (WGS) entry which is preliminary data.</text>
</comment>
<evidence type="ECO:0000313" key="2">
    <source>
        <dbReference type="EMBL" id="KKL65908.1"/>
    </source>
</evidence>
<feature type="compositionally biased region" description="Basic and acidic residues" evidence="1">
    <location>
        <begin position="51"/>
        <end position="71"/>
    </location>
</feature>
<accession>A0A0F9DVK8</accession>
<evidence type="ECO:0000256" key="1">
    <source>
        <dbReference type="SAM" id="MobiDB-lite"/>
    </source>
</evidence>
<feature type="region of interest" description="Disordered" evidence="1">
    <location>
        <begin position="1"/>
        <end position="88"/>
    </location>
</feature>
<dbReference type="EMBL" id="LAZR01027380">
    <property type="protein sequence ID" value="KKL65908.1"/>
    <property type="molecule type" value="Genomic_DNA"/>
</dbReference>
<feature type="non-terminal residue" evidence="2">
    <location>
        <position position="1"/>
    </location>
</feature>
<proteinExistence type="predicted"/>
<organism evidence="2">
    <name type="scientific">marine sediment metagenome</name>
    <dbReference type="NCBI Taxonomy" id="412755"/>
    <lineage>
        <taxon>unclassified sequences</taxon>
        <taxon>metagenomes</taxon>
        <taxon>ecological metagenomes</taxon>
    </lineage>
</organism>
<feature type="compositionally biased region" description="Pro residues" evidence="1">
    <location>
        <begin position="1"/>
        <end position="12"/>
    </location>
</feature>